<sequence length="229" mass="25475">MASILIAVWGNMFQWGEAVYRVSCSSQAIDNKVREIKSRSSTKALGDCINPDKIIIIAPDSVIAASGQGCTPKDTSNYVQRAKASKKYSEFKQLSSKVIESWLRECEVLEHVDVEVVPNVGWYGADHWLHLNIPATGTPFDQAGFFMLYYILKHLNSIEDESVNIHLDLTHGLNYLTTLLRDLGPFTAACHAMAKGVDMRLHVYNSEPYPSPRPSSIQGSPYIRLASSL</sequence>
<evidence type="ECO:0000259" key="1">
    <source>
        <dbReference type="Pfam" id="PF22230"/>
    </source>
</evidence>
<reference evidence="2 3" key="1">
    <citation type="submission" date="2017-02" db="EMBL/GenBank/DDBJ databases">
        <title>isolation and characterization of a novel temperate virus Aeropyrum globular virus 1 infecting hyperthermophilic archaeon Aeropyrum.</title>
        <authorList>
            <person name="Yumiya M."/>
            <person name="Yoshida T."/>
            <person name="Sako Y."/>
        </authorList>
    </citation>
    <scope>NUCLEOTIDE SEQUENCE [LARGE SCALE GENOMIC DNA]</scope>
    <source>
        <strain evidence="2 3">YK1-12-2013</strain>
    </source>
</reference>
<dbReference type="Pfam" id="PF22230">
    <property type="entry name" value="Csx1_CARF"/>
    <property type="match status" value="1"/>
</dbReference>
<dbReference type="Proteomes" id="UP000291213">
    <property type="component" value="Unassembled WGS sequence"/>
</dbReference>
<dbReference type="Gene3D" id="3.40.50.10640">
    <property type="entry name" value="SSO1389-like"/>
    <property type="match status" value="1"/>
</dbReference>
<feature type="domain" description="CRISPR system endoribonuclease Csx1 CARF" evidence="1">
    <location>
        <begin position="4"/>
        <end position="208"/>
    </location>
</feature>
<dbReference type="PANTHER" id="PTHR37169">
    <property type="entry name" value="CRISPR SYSTEM ENDORIBONUCLEASE CSX1-RELATED"/>
    <property type="match status" value="1"/>
</dbReference>
<protein>
    <submittedName>
        <fullName evidence="2">CRISPR-associated protein</fullName>
    </submittedName>
</protein>
<dbReference type="PANTHER" id="PTHR37169:SF1">
    <property type="entry name" value="CRISPR SYSTEM ENDORIBONUCLEASE CSX1"/>
    <property type="match status" value="1"/>
</dbReference>
<comment type="caution">
    <text evidence="2">The sequence shown here is derived from an EMBL/GenBank/DDBJ whole genome shotgun (WGS) entry which is preliminary data.</text>
</comment>
<evidence type="ECO:0000313" key="3">
    <source>
        <dbReference type="Proteomes" id="UP000291213"/>
    </source>
</evidence>
<dbReference type="RefSeq" id="WP_131160312.1">
    <property type="nucleotide sequence ID" value="NZ_BDMD01000054.1"/>
</dbReference>
<dbReference type="AlphaFoldDB" id="A0A401HAE4"/>
<gene>
    <name evidence="2" type="ORF">apy_10530</name>
</gene>
<dbReference type="EMBL" id="BDMD01000054">
    <property type="protein sequence ID" value="GBF09328.1"/>
    <property type="molecule type" value="Genomic_DNA"/>
</dbReference>
<accession>A0A401HAE4</accession>
<evidence type="ECO:0000313" key="2">
    <source>
        <dbReference type="EMBL" id="GBF09328.1"/>
    </source>
</evidence>
<organism evidence="2 3">
    <name type="scientific">Aeropyrum pernix</name>
    <dbReference type="NCBI Taxonomy" id="56636"/>
    <lineage>
        <taxon>Archaea</taxon>
        <taxon>Thermoproteota</taxon>
        <taxon>Thermoprotei</taxon>
        <taxon>Desulfurococcales</taxon>
        <taxon>Desulfurococcaceae</taxon>
        <taxon>Aeropyrum</taxon>
    </lineage>
</organism>
<dbReference type="InterPro" id="IPR053857">
    <property type="entry name" value="Csx1_CARF"/>
</dbReference>
<dbReference type="InterPro" id="IPR052875">
    <property type="entry name" value="CRISPR_assoc_ribonuclease"/>
</dbReference>
<dbReference type="SUPFAM" id="SSF160980">
    <property type="entry name" value="SSO1389-like"/>
    <property type="match status" value="1"/>
</dbReference>
<dbReference type="OrthoDB" id="102285at2157"/>
<name>A0A401HAE4_AERPX</name>
<proteinExistence type="predicted"/>